<dbReference type="EMBL" id="CP033219">
    <property type="protein sequence ID" value="AZV78990.1"/>
    <property type="molecule type" value="Genomic_DNA"/>
</dbReference>
<evidence type="ECO:0000313" key="1">
    <source>
        <dbReference type="EMBL" id="AZV78990.1"/>
    </source>
</evidence>
<gene>
    <name evidence="1" type="ORF">EBB79_14685</name>
</gene>
<dbReference type="Proteomes" id="UP000283063">
    <property type="component" value="Chromosome"/>
</dbReference>
<keyword evidence="2" id="KW-1185">Reference proteome</keyword>
<reference evidence="1 2" key="1">
    <citation type="submission" date="2018-10" db="EMBL/GenBank/DDBJ databases">
        <title>Parasedimentitalea marina sp. nov., a psychrophilic bacterium isolated from deep seawater of the New Britain Trench.</title>
        <authorList>
            <person name="Cao J."/>
        </authorList>
    </citation>
    <scope>NUCLEOTIDE SEQUENCE [LARGE SCALE GENOMIC DNA]</scope>
    <source>
        <strain evidence="1 2">W43</strain>
    </source>
</reference>
<organism evidence="1 2">
    <name type="scientific">Parasedimentitalea marina</name>
    <dbReference type="NCBI Taxonomy" id="2483033"/>
    <lineage>
        <taxon>Bacteria</taxon>
        <taxon>Pseudomonadati</taxon>
        <taxon>Pseudomonadota</taxon>
        <taxon>Alphaproteobacteria</taxon>
        <taxon>Rhodobacterales</taxon>
        <taxon>Paracoccaceae</taxon>
        <taxon>Parasedimentitalea</taxon>
    </lineage>
</organism>
<proteinExistence type="predicted"/>
<dbReference type="AlphaFoldDB" id="A0A3T0N4N0"/>
<name>A0A3T0N4N0_9RHOB</name>
<evidence type="ECO:0000313" key="2">
    <source>
        <dbReference type="Proteomes" id="UP000283063"/>
    </source>
</evidence>
<sequence length="124" mass="13995">MAQEFQATNSLYVNRVDQNVIEVIGRPGANKDDYWCGIGDYVRRVERAPWKTKIYVVSGIGRGVTTGARDAVTFTLKPEAIGLEPYEASYISDILKVGYSRSLTFAFDRCHLRPGFYSLRFGVF</sequence>
<dbReference type="KEGG" id="sedi:EBB79_14685"/>
<protein>
    <submittedName>
        <fullName evidence="1">Uncharacterized protein</fullName>
    </submittedName>
</protein>
<accession>A0A3T0N4N0</accession>
<dbReference type="OrthoDB" id="7689766at2"/>